<dbReference type="AlphaFoldDB" id="A0A198A0Z0"/>
<feature type="chain" id="PRO_5008277690" description="LysM domain-containing protein" evidence="2">
    <location>
        <begin position="33"/>
        <end position="287"/>
    </location>
</feature>
<dbReference type="STRING" id="1850517.A8708_23550"/>
<evidence type="ECO:0000256" key="1">
    <source>
        <dbReference type="SAM" id="MobiDB-lite"/>
    </source>
</evidence>
<proteinExistence type="predicted"/>
<dbReference type="RefSeq" id="WP_068669193.1">
    <property type="nucleotide sequence ID" value="NZ_LYPB01000088.1"/>
</dbReference>
<sequence>MKRIHKTWLIGTLATGLLISGGFVLQHNQAFANDTDTTTSSVPKKFQDKHRIEKHQAPRGGFDWGKGGGMGGAIDFSSILGIDKAVLKAELDAGKTLVQIAQEKANLSEDALLAKLTEAETKKIDAALSEGKIKQEQADKLKTGLADRLKKTVEAKPQAMNFDRKPMPRGGNMPNLPMPGGFGVAPKEIAAILGITEEELATERKAGKSLAEIAAAKGITEDQLIAKLKDSLTDELKNFVERKGGGERPVPQQRGDGGSLGGKPGRGGEHRPAPPSPPSPSEAPAAT</sequence>
<evidence type="ECO:0008006" key="5">
    <source>
        <dbReference type="Google" id="ProtNLM"/>
    </source>
</evidence>
<feature type="signal peptide" evidence="2">
    <location>
        <begin position="1"/>
        <end position="32"/>
    </location>
</feature>
<dbReference type="Proteomes" id="UP000078454">
    <property type="component" value="Unassembled WGS sequence"/>
</dbReference>
<evidence type="ECO:0000256" key="2">
    <source>
        <dbReference type="SAM" id="SignalP"/>
    </source>
</evidence>
<name>A0A198A0Z0_9BACL</name>
<evidence type="ECO:0000313" key="4">
    <source>
        <dbReference type="Proteomes" id="UP000078454"/>
    </source>
</evidence>
<gene>
    <name evidence="3" type="ORF">A8708_23550</name>
</gene>
<protein>
    <recommendedName>
        <fullName evidence="5">LysM domain-containing protein</fullName>
    </recommendedName>
</protein>
<reference evidence="3 4" key="1">
    <citation type="submission" date="2016-05" db="EMBL/GenBank/DDBJ databases">
        <title>Paenibacillus sp. 1ZS3-15 nov., isolated from the rhizosphere soil.</title>
        <authorList>
            <person name="Zhang X.X."/>
            <person name="Zhang J."/>
        </authorList>
    </citation>
    <scope>NUCLEOTIDE SEQUENCE [LARGE SCALE GENOMIC DNA]</scope>
    <source>
        <strain evidence="3 4">1ZS3-15</strain>
    </source>
</reference>
<dbReference type="OrthoDB" id="2375390at2"/>
<evidence type="ECO:0000313" key="3">
    <source>
        <dbReference type="EMBL" id="OAS14683.1"/>
    </source>
</evidence>
<feature type="compositionally biased region" description="Gly residues" evidence="1">
    <location>
        <begin position="255"/>
        <end position="265"/>
    </location>
</feature>
<feature type="region of interest" description="Disordered" evidence="1">
    <location>
        <begin position="239"/>
        <end position="287"/>
    </location>
</feature>
<keyword evidence="2" id="KW-0732">Signal</keyword>
<accession>A0A198A0Z0</accession>
<comment type="caution">
    <text evidence="3">The sequence shown here is derived from an EMBL/GenBank/DDBJ whole genome shotgun (WGS) entry which is preliminary data.</text>
</comment>
<keyword evidence="4" id="KW-1185">Reference proteome</keyword>
<organism evidence="3 4">
    <name type="scientific">Paenibacillus oryzisoli</name>
    <dbReference type="NCBI Taxonomy" id="1850517"/>
    <lineage>
        <taxon>Bacteria</taxon>
        <taxon>Bacillati</taxon>
        <taxon>Bacillota</taxon>
        <taxon>Bacilli</taxon>
        <taxon>Bacillales</taxon>
        <taxon>Paenibacillaceae</taxon>
        <taxon>Paenibacillus</taxon>
    </lineage>
</organism>
<dbReference type="EMBL" id="LYPB01000088">
    <property type="protein sequence ID" value="OAS14683.1"/>
    <property type="molecule type" value="Genomic_DNA"/>
</dbReference>